<organism evidence="3 4">
    <name type="scientific">Tepidibacter formicigenes DSM 15518</name>
    <dbReference type="NCBI Taxonomy" id="1123349"/>
    <lineage>
        <taxon>Bacteria</taxon>
        <taxon>Bacillati</taxon>
        <taxon>Bacillota</taxon>
        <taxon>Clostridia</taxon>
        <taxon>Peptostreptococcales</taxon>
        <taxon>Peptostreptococcaceae</taxon>
        <taxon>Tepidibacter</taxon>
    </lineage>
</organism>
<dbReference type="Pfam" id="PF07690">
    <property type="entry name" value="MFS_1"/>
    <property type="match status" value="1"/>
</dbReference>
<feature type="transmembrane region" description="Helical" evidence="2">
    <location>
        <begin position="72"/>
        <end position="94"/>
    </location>
</feature>
<feature type="transmembrane region" description="Helical" evidence="2">
    <location>
        <begin position="310"/>
        <end position="330"/>
    </location>
</feature>
<feature type="transmembrane region" description="Helical" evidence="2">
    <location>
        <begin position="261"/>
        <end position="278"/>
    </location>
</feature>
<dbReference type="InterPro" id="IPR036259">
    <property type="entry name" value="MFS_trans_sf"/>
</dbReference>
<keyword evidence="4" id="KW-1185">Reference proteome</keyword>
<dbReference type="EMBL" id="FRAE01000119">
    <property type="protein sequence ID" value="SHK64089.1"/>
    <property type="molecule type" value="Genomic_DNA"/>
</dbReference>
<dbReference type="Proteomes" id="UP000242497">
    <property type="component" value="Unassembled WGS sequence"/>
</dbReference>
<dbReference type="Gene3D" id="1.20.1250.20">
    <property type="entry name" value="MFS general substrate transporter like domains"/>
    <property type="match status" value="1"/>
</dbReference>
<protein>
    <submittedName>
        <fullName evidence="3">Major Facilitator Superfamily protein</fullName>
    </submittedName>
</protein>
<reference evidence="4" key="1">
    <citation type="submission" date="2016-11" db="EMBL/GenBank/DDBJ databases">
        <authorList>
            <person name="Varghese N."/>
            <person name="Submissions S."/>
        </authorList>
    </citation>
    <scope>NUCLEOTIDE SEQUENCE [LARGE SCALE GENOMIC DNA]</scope>
    <source>
        <strain evidence="4">DSM 15518</strain>
    </source>
</reference>
<feature type="transmembrane region" description="Helical" evidence="2">
    <location>
        <begin position="147"/>
        <end position="166"/>
    </location>
</feature>
<gene>
    <name evidence="3" type="ORF">SAMN02744037_02731</name>
</gene>
<dbReference type="AlphaFoldDB" id="A0A1M6U4I6"/>
<comment type="subcellular location">
    <subcellularLocation>
        <location evidence="1">Cell membrane</location>
        <topology evidence="1">Multi-pass membrane protein</topology>
    </subcellularLocation>
</comment>
<feature type="transmembrane region" description="Helical" evidence="2">
    <location>
        <begin position="12"/>
        <end position="34"/>
    </location>
</feature>
<keyword evidence="2" id="KW-0472">Membrane</keyword>
<feature type="transmembrane region" description="Helical" evidence="2">
    <location>
        <begin position="374"/>
        <end position="396"/>
    </location>
</feature>
<evidence type="ECO:0000313" key="3">
    <source>
        <dbReference type="EMBL" id="SHK64089.1"/>
    </source>
</evidence>
<dbReference type="GO" id="GO:0022857">
    <property type="term" value="F:transmembrane transporter activity"/>
    <property type="evidence" value="ECO:0007669"/>
    <property type="project" value="InterPro"/>
</dbReference>
<feature type="transmembrane region" description="Helical" evidence="2">
    <location>
        <begin position="342"/>
        <end position="362"/>
    </location>
</feature>
<dbReference type="STRING" id="1123349.SAMN02744037_02731"/>
<dbReference type="InterPro" id="IPR011701">
    <property type="entry name" value="MFS"/>
</dbReference>
<sequence length="410" mass="46450">MKLKNNWIRIKYYAYIFFIQMRFTRIINILFVTQYIKFNLIQYAMLQSVFSLSQFIMEVPSGFLSDYFKKKTVTIAGLVMSAVTQIIICSSLVLNSASPFWILTFAYMIEGFARAFISGSDEALFYEKIKECNLEKSYEKIIGRGQLISSISVGMATFLGGVMYAYDIKMPYLMQTIFTLISAGIVLSVKEIKPDLEKEVIAGETGQLKKMFGEFNKVRRNYQAIFMMFFISFTFAIINTIFGIMPNYLAILGFNSSENGMVFMLLSFIGGIVATHSYRLSKLRFGDLVTITCMMMCGGLLFILIGGDKIVIFIGLTLFYIIIDLLNPIAMKAFNSYVSNDIRATFLSMVSFITTAMTMSLYPLSGYIVEKNGMHTLLTFTVITTVSLLTVAFIVYKSFSSKYLNNNMEG</sequence>
<accession>A0A1M6U4I6</accession>
<keyword evidence="2" id="KW-0812">Transmembrane</keyword>
<keyword evidence="2" id="KW-1133">Transmembrane helix</keyword>
<dbReference type="SUPFAM" id="SSF103473">
    <property type="entry name" value="MFS general substrate transporter"/>
    <property type="match status" value="1"/>
</dbReference>
<proteinExistence type="predicted"/>
<name>A0A1M6U4I6_9FIRM</name>
<dbReference type="GO" id="GO:0005886">
    <property type="term" value="C:plasma membrane"/>
    <property type="evidence" value="ECO:0007669"/>
    <property type="project" value="UniProtKB-SubCell"/>
</dbReference>
<feature type="transmembrane region" description="Helical" evidence="2">
    <location>
        <begin position="172"/>
        <end position="189"/>
    </location>
</feature>
<dbReference type="InterPro" id="IPR053160">
    <property type="entry name" value="MFS_DHA3_Transporter"/>
</dbReference>
<evidence type="ECO:0000313" key="4">
    <source>
        <dbReference type="Proteomes" id="UP000242497"/>
    </source>
</evidence>
<evidence type="ECO:0000256" key="2">
    <source>
        <dbReference type="SAM" id="Phobius"/>
    </source>
</evidence>
<dbReference type="PANTHER" id="PTHR23530:SF1">
    <property type="entry name" value="PERMEASE, MAJOR FACILITATOR SUPERFAMILY-RELATED"/>
    <property type="match status" value="1"/>
</dbReference>
<feature type="transmembrane region" description="Helical" evidence="2">
    <location>
        <begin position="225"/>
        <end position="249"/>
    </location>
</feature>
<dbReference type="PANTHER" id="PTHR23530">
    <property type="entry name" value="TRANSPORT PROTEIN-RELATED"/>
    <property type="match status" value="1"/>
</dbReference>
<evidence type="ECO:0000256" key="1">
    <source>
        <dbReference type="ARBA" id="ARBA00004651"/>
    </source>
</evidence>